<dbReference type="STRING" id="1489064.WH96_05125"/>
<accession>A0A0H2MGJ1</accession>
<evidence type="ECO:0000313" key="1">
    <source>
        <dbReference type="EMBL" id="KLN61704.1"/>
    </source>
</evidence>
<dbReference type="OrthoDB" id="8480244at2"/>
<evidence type="ECO:0000313" key="2">
    <source>
        <dbReference type="Proteomes" id="UP000035444"/>
    </source>
</evidence>
<reference evidence="1 2" key="1">
    <citation type="submission" date="2015-03" db="EMBL/GenBank/DDBJ databases">
        <title>Genome Sequence of Kiloniella spongiae MEBiC09566, isolated from a marine sponge.</title>
        <authorList>
            <person name="Shao Z."/>
            <person name="Wang L."/>
            <person name="Li X."/>
        </authorList>
    </citation>
    <scope>NUCLEOTIDE SEQUENCE [LARGE SCALE GENOMIC DNA]</scope>
    <source>
        <strain evidence="1 2">MEBiC09566</strain>
    </source>
</reference>
<dbReference type="InterPro" id="IPR009922">
    <property type="entry name" value="DUF1457"/>
</dbReference>
<proteinExistence type="predicted"/>
<protein>
    <recommendedName>
        <fullName evidence="3">PAS domain-containing protein</fullName>
    </recommendedName>
</protein>
<name>A0A0H2MGJ1_9PROT</name>
<dbReference type="Pfam" id="PF07310">
    <property type="entry name" value="PAS_5"/>
    <property type="match status" value="1"/>
</dbReference>
<sequence length="168" mass="18637">MLNVEYRTVAAGLAHKYWLTKCRGEAIPSREDISPAEMVAFLPNILLLDVQDEPLDFRFRLVGTRIVPLLSRDYTGEWMSAIDILKAPGTVWENCSRAVESAEPVYAFTPYVGPKKDVLDVEDLILPLASDGKNVDMLMVILASVQKTMGLHKNGDENKTDGLNTQAS</sequence>
<dbReference type="EMBL" id="LAQL01000003">
    <property type="protein sequence ID" value="KLN61704.1"/>
    <property type="molecule type" value="Genomic_DNA"/>
</dbReference>
<evidence type="ECO:0008006" key="3">
    <source>
        <dbReference type="Google" id="ProtNLM"/>
    </source>
</evidence>
<dbReference type="Proteomes" id="UP000035444">
    <property type="component" value="Unassembled WGS sequence"/>
</dbReference>
<gene>
    <name evidence="1" type="ORF">WH96_05125</name>
</gene>
<keyword evidence="2" id="KW-1185">Reference proteome</keyword>
<dbReference type="AlphaFoldDB" id="A0A0H2MGJ1"/>
<organism evidence="1 2">
    <name type="scientific">Kiloniella spongiae</name>
    <dbReference type="NCBI Taxonomy" id="1489064"/>
    <lineage>
        <taxon>Bacteria</taxon>
        <taxon>Pseudomonadati</taxon>
        <taxon>Pseudomonadota</taxon>
        <taxon>Alphaproteobacteria</taxon>
        <taxon>Rhodospirillales</taxon>
        <taxon>Kiloniellaceae</taxon>
        <taxon>Kiloniella</taxon>
    </lineage>
</organism>
<comment type="caution">
    <text evidence="1">The sequence shown here is derived from an EMBL/GenBank/DDBJ whole genome shotgun (WGS) entry which is preliminary data.</text>
</comment>